<gene>
    <name evidence="6" type="ORF">CKO21_16205</name>
</gene>
<evidence type="ECO:0000256" key="4">
    <source>
        <dbReference type="ARBA" id="ARBA00022840"/>
    </source>
</evidence>
<evidence type="ECO:0000259" key="5">
    <source>
        <dbReference type="PROSITE" id="PS50893"/>
    </source>
</evidence>
<sequence length="207" mass="21945">MLTACNLRFGYDETHVVDGISLSLTPGEILGLGGTSGSGKSTLGRLLAGRLRPKAGSVCLDDAPLRPVASGRPAPVQYAPQNAELAVDPRWKVKRILANGGTPDEEAVTALGISSAWLNRHPCELSGGELARVSLARLFHPGLRVLICDEVTAQLDALEQKGLLDRLSALARKRAIGLLLISHSRGLRDQYCDHAATLEDGRLAAEA</sequence>
<dbReference type="InterPro" id="IPR017871">
    <property type="entry name" value="ABC_transporter-like_CS"/>
</dbReference>
<reference evidence="6" key="1">
    <citation type="submission" date="2017-08" db="EMBL/GenBank/DDBJ databases">
        <authorList>
            <person name="Imhoff J.F."/>
            <person name="Rahn T."/>
            <person name="Kuenzel S."/>
            <person name="Neulinger S.C."/>
        </authorList>
    </citation>
    <scope>NUCLEOTIDE SEQUENCE</scope>
    <source>
        <strain evidence="6">DSM 9154</strain>
    </source>
</reference>
<keyword evidence="7" id="KW-1185">Reference proteome</keyword>
<evidence type="ECO:0000256" key="1">
    <source>
        <dbReference type="ARBA" id="ARBA00005417"/>
    </source>
</evidence>
<dbReference type="InterPro" id="IPR003439">
    <property type="entry name" value="ABC_transporter-like_ATP-bd"/>
</dbReference>
<evidence type="ECO:0000313" key="7">
    <source>
        <dbReference type="Proteomes" id="UP000778970"/>
    </source>
</evidence>
<accession>A0A934V2M9</accession>
<dbReference type="PROSITE" id="PS50893">
    <property type="entry name" value="ABC_TRANSPORTER_2"/>
    <property type="match status" value="1"/>
</dbReference>
<dbReference type="InterPro" id="IPR027417">
    <property type="entry name" value="P-loop_NTPase"/>
</dbReference>
<evidence type="ECO:0000256" key="2">
    <source>
        <dbReference type="ARBA" id="ARBA00022448"/>
    </source>
</evidence>
<dbReference type="InterPro" id="IPR003593">
    <property type="entry name" value="AAA+_ATPase"/>
</dbReference>
<dbReference type="GO" id="GO:0016887">
    <property type="term" value="F:ATP hydrolysis activity"/>
    <property type="evidence" value="ECO:0007669"/>
    <property type="project" value="InterPro"/>
</dbReference>
<comment type="similarity">
    <text evidence="1">Belongs to the ABC transporter superfamily.</text>
</comment>
<keyword evidence="2" id="KW-0813">Transport</keyword>
<dbReference type="PROSITE" id="PS00211">
    <property type="entry name" value="ABC_TRANSPORTER_1"/>
    <property type="match status" value="1"/>
</dbReference>
<dbReference type="RefSeq" id="WP_027287989.1">
    <property type="nucleotide sequence ID" value="NZ_NRRE01000030.1"/>
</dbReference>
<evidence type="ECO:0000313" key="6">
    <source>
        <dbReference type="EMBL" id="MBK1698789.1"/>
    </source>
</evidence>
<dbReference type="PANTHER" id="PTHR43776">
    <property type="entry name" value="TRANSPORT ATP-BINDING PROTEIN"/>
    <property type="match status" value="1"/>
</dbReference>
<keyword evidence="4 6" id="KW-0067">ATP-binding</keyword>
<name>A0A934V2M9_9PROT</name>
<dbReference type="EMBL" id="NRRE01000030">
    <property type="protein sequence ID" value="MBK1698789.1"/>
    <property type="molecule type" value="Genomic_DNA"/>
</dbReference>
<keyword evidence="3" id="KW-0547">Nucleotide-binding</keyword>
<feature type="domain" description="ABC transporter" evidence="5">
    <location>
        <begin position="2"/>
        <end position="207"/>
    </location>
</feature>
<organism evidence="6 7">
    <name type="scientific">Rhodovibrio salinarum</name>
    <dbReference type="NCBI Taxonomy" id="1087"/>
    <lineage>
        <taxon>Bacteria</taxon>
        <taxon>Pseudomonadati</taxon>
        <taxon>Pseudomonadota</taxon>
        <taxon>Alphaproteobacteria</taxon>
        <taxon>Rhodospirillales</taxon>
        <taxon>Rhodovibrionaceae</taxon>
        <taxon>Rhodovibrio</taxon>
    </lineage>
</organism>
<dbReference type="GO" id="GO:0005524">
    <property type="term" value="F:ATP binding"/>
    <property type="evidence" value="ECO:0007669"/>
    <property type="project" value="UniProtKB-KW"/>
</dbReference>
<dbReference type="SUPFAM" id="SSF52540">
    <property type="entry name" value="P-loop containing nucleoside triphosphate hydrolases"/>
    <property type="match status" value="1"/>
</dbReference>
<dbReference type="GO" id="GO:0055085">
    <property type="term" value="P:transmembrane transport"/>
    <property type="evidence" value="ECO:0007669"/>
    <property type="project" value="UniProtKB-ARBA"/>
</dbReference>
<evidence type="ECO:0000256" key="3">
    <source>
        <dbReference type="ARBA" id="ARBA00022741"/>
    </source>
</evidence>
<dbReference type="Pfam" id="PF00005">
    <property type="entry name" value="ABC_tran"/>
    <property type="match status" value="1"/>
</dbReference>
<reference evidence="6" key="2">
    <citation type="journal article" date="2020" name="Microorganisms">
        <title>Osmotic Adaptation and Compatible Solute Biosynthesis of Phototrophic Bacteria as Revealed from Genome Analyses.</title>
        <authorList>
            <person name="Imhoff J.F."/>
            <person name="Rahn T."/>
            <person name="Kunzel S."/>
            <person name="Keller A."/>
            <person name="Neulinger S.C."/>
        </authorList>
    </citation>
    <scope>NUCLEOTIDE SEQUENCE</scope>
    <source>
        <strain evidence="6">DSM 9154</strain>
    </source>
</reference>
<dbReference type="PANTHER" id="PTHR43776:SF7">
    <property type="entry name" value="D,D-DIPEPTIDE TRANSPORT ATP-BINDING PROTEIN DDPF-RELATED"/>
    <property type="match status" value="1"/>
</dbReference>
<comment type="caution">
    <text evidence="6">The sequence shown here is derived from an EMBL/GenBank/DDBJ whole genome shotgun (WGS) entry which is preliminary data.</text>
</comment>
<protein>
    <submittedName>
        <fullName evidence="6">ABC transporter ATP-binding protein</fullName>
    </submittedName>
</protein>
<dbReference type="Proteomes" id="UP000778970">
    <property type="component" value="Unassembled WGS sequence"/>
</dbReference>
<proteinExistence type="inferred from homology"/>
<dbReference type="InterPro" id="IPR050319">
    <property type="entry name" value="ABC_transp_ATP-bind"/>
</dbReference>
<dbReference type="AlphaFoldDB" id="A0A934V2M9"/>
<dbReference type="SMART" id="SM00382">
    <property type="entry name" value="AAA"/>
    <property type="match status" value="1"/>
</dbReference>
<dbReference type="Gene3D" id="3.40.50.300">
    <property type="entry name" value="P-loop containing nucleotide triphosphate hydrolases"/>
    <property type="match status" value="1"/>
</dbReference>